<protein>
    <recommendedName>
        <fullName evidence="4">Apple domain-containing protein</fullName>
    </recommendedName>
</protein>
<organism evidence="2 3">
    <name type="scientific">Trematosphaeria pertusa</name>
    <dbReference type="NCBI Taxonomy" id="390896"/>
    <lineage>
        <taxon>Eukaryota</taxon>
        <taxon>Fungi</taxon>
        <taxon>Dikarya</taxon>
        <taxon>Ascomycota</taxon>
        <taxon>Pezizomycotina</taxon>
        <taxon>Dothideomycetes</taxon>
        <taxon>Pleosporomycetidae</taxon>
        <taxon>Pleosporales</taxon>
        <taxon>Massarineae</taxon>
        <taxon>Trematosphaeriaceae</taxon>
        <taxon>Trematosphaeria</taxon>
    </lineage>
</organism>
<feature type="chain" id="PRO_5025630418" description="Apple domain-containing protein" evidence="1">
    <location>
        <begin position="19"/>
        <end position="208"/>
    </location>
</feature>
<reference evidence="2" key="1">
    <citation type="journal article" date="2020" name="Stud. Mycol.">
        <title>101 Dothideomycetes genomes: a test case for predicting lifestyles and emergence of pathogens.</title>
        <authorList>
            <person name="Haridas S."/>
            <person name="Albert R."/>
            <person name="Binder M."/>
            <person name="Bloem J."/>
            <person name="Labutti K."/>
            <person name="Salamov A."/>
            <person name="Andreopoulos B."/>
            <person name="Baker S."/>
            <person name="Barry K."/>
            <person name="Bills G."/>
            <person name="Bluhm B."/>
            <person name="Cannon C."/>
            <person name="Castanera R."/>
            <person name="Culley D."/>
            <person name="Daum C."/>
            <person name="Ezra D."/>
            <person name="Gonzalez J."/>
            <person name="Henrissat B."/>
            <person name="Kuo A."/>
            <person name="Liang C."/>
            <person name="Lipzen A."/>
            <person name="Lutzoni F."/>
            <person name="Magnuson J."/>
            <person name="Mondo S."/>
            <person name="Nolan M."/>
            <person name="Ohm R."/>
            <person name="Pangilinan J."/>
            <person name="Park H.-J."/>
            <person name="Ramirez L."/>
            <person name="Alfaro M."/>
            <person name="Sun H."/>
            <person name="Tritt A."/>
            <person name="Yoshinaga Y."/>
            <person name="Zwiers L.-H."/>
            <person name="Turgeon B."/>
            <person name="Goodwin S."/>
            <person name="Spatafora J."/>
            <person name="Crous P."/>
            <person name="Grigoriev I."/>
        </authorList>
    </citation>
    <scope>NUCLEOTIDE SEQUENCE</scope>
    <source>
        <strain evidence="2">CBS 122368</strain>
    </source>
</reference>
<evidence type="ECO:0000256" key="1">
    <source>
        <dbReference type="SAM" id="SignalP"/>
    </source>
</evidence>
<feature type="signal peptide" evidence="1">
    <location>
        <begin position="1"/>
        <end position="18"/>
    </location>
</feature>
<evidence type="ECO:0008006" key="4">
    <source>
        <dbReference type="Google" id="ProtNLM"/>
    </source>
</evidence>
<name>A0A6A6IC50_9PLEO</name>
<proteinExistence type="predicted"/>
<dbReference type="RefSeq" id="XP_033682077.1">
    <property type="nucleotide sequence ID" value="XM_033825920.1"/>
</dbReference>
<dbReference type="Proteomes" id="UP000800094">
    <property type="component" value="Unassembled WGS sequence"/>
</dbReference>
<dbReference type="GeneID" id="54579250"/>
<gene>
    <name evidence="2" type="ORF">BU26DRAFT_486515</name>
</gene>
<dbReference type="PANTHER" id="PTHR36578:SF2">
    <property type="entry name" value="PA14 DOMAIN-CONTAINING PROTEIN"/>
    <property type="match status" value="1"/>
</dbReference>
<evidence type="ECO:0000313" key="3">
    <source>
        <dbReference type="Proteomes" id="UP000800094"/>
    </source>
</evidence>
<sequence length="208" mass="21944">MRPFCFLALLGASVLVRAHKFDLGKRSGGDCSAMPKGKGPVPSPDSPYAFLNSEELASAANKAPTPSGYKQSFKNLHASTTANGYLGYVALDSYDTTLCASKCDEQESCQAINIFFERNPTLQVGSECPNPPSTTYIKCVFWGDLVTKDNTNNTGYTNNAFLVVAAGSNGYNNQTAKGVEGFASKGLSTPGAALLVVPLLAMILAILP</sequence>
<dbReference type="EMBL" id="ML987197">
    <property type="protein sequence ID" value="KAF2247073.1"/>
    <property type="molecule type" value="Genomic_DNA"/>
</dbReference>
<dbReference type="PANTHER" id="PTHR36578">
    <property type="entry name" value="CHROMOSOME 15, WHOLE GENOME SHOTGUN SEQUENCE"/>
    <property type="match status" value="1"/>
</dbReference>
<dbReference type="OrthoDB" id="271448at2759"/>
<evidence type="ECO:0000313" key="2">
    <source>
        <dbReference type="EMBL" id="KAF2247073.1"/>
    </source>
</evidence>
<accession>A0A6A6IC50</accession>
<dbReference type="AlphaFoldDB" id="A0A6A6IC50"/>
<keyword evidence="1" id="KW-0732">Signal</keyword>
<keyword evidence="3" id="KW-1185">Reference proteome</keyword>